<reference evidence="2" key="1">
    <citation type="journal article" date="2019" name="Int. J. Syst. Evol. Microbiol.">
        <title>The Global Catalogue of Microorganisms (GCM) 10K type strain sequencing project: providing services to taxonomists for standard genome sequencing and annotation.</title>
        <authorList>
            <consortium name="The Broad Institute Genomics Platform"/>
            <consortium name="The Broad Institute Genome Sequencing Center for Infectious Disease"/>
            <person name="Wu L."/>
            <person name="Ma J."/>
        </authorList>
    </citation>
    <scope>NUCLEOTIDE SEQUENCE [LARGE SCALE GENOMIC DNA]</scope>
    <source>
        <strain evidence="2">JCM 17017</strain>
    </source>
</reference>
<dbReference type="Proteomes" id="UP001501624">
    <property type="component" value="Unassembled WGS sequence"/>
</dbReference>
<accession>A0ABP7IIK5</accession>
<comment type="caution">
    <text evidence="1">The sequence shown here is derived from an EMBL/GenBank/DDBJ whole genome shotgun (WGS) entry which is preliminary data.</text>
</comment>
<gene>
    <name evidence="1" type="ORF">GCM10022380_42890</name>
</gene>
<name>A0ABP7IIK5_9PSEU</name>
<keyword evidence="2" id="KW-1185">Reference proteome</keyword>
<organism evidence="1 2">
    <name type="scientific">Amycolatopsis tucumanensis</name>
    <dbReference type="NCBI Taxonomy" id="401106"/>
    <lineage>
        <taxon>Bacteria</taxon>
        <taxon>Bacillati</taxon>
        <taxon>Actinomycetota</taxon>
        <taxon>Actinomycetes</taxon>
        <taxon>Pseudonocardiales</taxon>
        <taxon>Pseudonocardiaceae</taxon>
        <taxon>Amycolatopsis</taxon>
    </lineage>
</organism>
<sequence>MIRPSVPVLVVVEVMEPLWGRKPVFPKQNGILWMVQDDVDNFPPARAGGAFLSGVWSKVSGPVRSVHSRFHPT</sequence>
<protein>
    <submittedName>
        <fullName evidence="1">Uncharacterized protein</fullName>
    </submittedName>
</protein>
<evidence type="ECO:0000313" key="1">
    <source>
        <dbReference type="EMBL" id="GAA3819481.1"/>
    </source>
</evidence>
<dbReference type="EMBL" id="BAABCM010000005">
    <property type="protein sequence ID" value="GAA3819481.1"/>
    <property type="molecule type" value="Genomic_DNA"/>
</dbReference>
<evidence type="ECO:0000313" key="2">
    <source>
        <dbReference type="Proteomes" id="UP001501624"/>
    </source>
</evidence>
<proteinExistence type="predicted"/>